<dbReference type="GO" id="GO:0003964">
    <property type="term" value="F:RNA-directed DNA polymerase activity"/>
    <property type="evidence" value="ECO:0007669"/>
    <property type="project" value="UniProtKB-KW"/>
</dbReference>
<evidence type="ECO:0000256" key="7">
    <source>
        <dbReference type="ARBA" id="ARBA00022918"/>
    </source>
</evidence>
<dbReference type="AlphaFoldDB" id="A0A5B6VBM9"/>
<keyword evidence="4" id="KW-0540">Nuclease</keyword>
<keyword evidence="10" id="KW-1185">Reference proteome</keyword>
<dbReference type="InterPro" id="IPR043502">
    <property type="entry name" value="DNA/RNA_pol_sf"/>
</dbReference>
<comment type="caution">
    <text evidence="9">The sequence shown here is derived from an EMBL/GenBank/DDBJ whole genome shotgun (WGS) entry which is preliminary data.</text>
</comment>
<evidence type="ECO:0000256" key="6">
    <source>
        <dbReference type="ARBA" id="ARBA00022801"/>
    </source>
</evidence>
<dbReference type="SUPFAM" id="SSF56672">
    <property type="entry name" value="DNA/RNA polymerases"/>
    <property type="match status" value="1"/>
</dbReference>
<evidence type="ECO:0000313" key="10">
    <source>
        <dbReference type="Proteomes" id="UP000325315"/>
    </source>
</evidence>
<dbReference type="Pfam" id="PF00078">
    <property type="entry name" value="RVT_1"/>
    <property type="match status" value="1"/>
</dbReference>
<name>A0A5B6VBM9_9ROSI</name>
<dbReference type="CDD" id="cd01647">
    <property type="entry name" value="RT_LTR"/>
    <property type="match status" value="1"/>
</dbReference>
<dbReference type="GO" id="GO:0004519">
    <property type="term" value="F:endonuclease activity"/>
    <property type="evidence" value="ECO:0007669"/>
    <property type="project" value="UniProtKB-KW"/>
</dbReference>
<dbReference type="InterPro" id="IPR000477">
    <property type="entry name" value="RT_dom"/>
</dbReference>
<dbReference type="InterPro" id="IPR043128">
    <property type="entry name" value="Rev_trsase/Diguanyl_cyclase"/>
</dbReference>
<proteinExistence type="predicted"/>
<dbReference type="PANTHER" id="PTHR24559:SF444">
    <property type="entry name" value="REVERSE TRANSCRIPTASE DOMAIN-CONTAINING PROTEIN"/>
    <property type="match status" value="1"/>
</dbReference>
<evidence type="ECO:0000256" key="2">
    <source>
        <dbReference type="ARBA" id="ARBA00022679"/>
    </source>
</evidence>
<dbReference type="Gene3D" id="3.30.70.270">
    <property type="match status" value="2"/>
</dbReference>
<dbReference type="FunFam" id="3.10.10.10:FF:000007">
    <property type="entry name" value="Retrovirus-related Pol polyprotein from transposon 17.6-like Protein"/>
    <property type="match status" value="1"/>
</dbReference>
<evidence type="ECO:0000256" key="5">
    <source>
        <dbReference type="ARBA" id="ARBA00022759"/>
    </source>
</evidence>
<keyword evidence="5" id="KW-0255">Endonuclease</keyword>
<dbReference type="GO" id="GO:0006508">
    <property type="term" value="P:proteolysis"/>
    <property type="evidence" value="ECO:0007669"/>
    <property type="project" value="UniProtKB-KW"/>
</dbReference>
<gene>
    <name evidence="9" type="ORF">EPI10_001658</name>
</gene>
<dbReference type="PANTHER" id="PTHR24559">
    <property type="entry name" value="TRANSPOSON TY3-I GAG-POL POLYPROTEIN"/>
    <property type="match status" value="1"/>
</dbReference>
<organism evidence="9 10">
    <name type="scientific">Gossypium australe</name>
    <dbReference type="NCBI Taxonomy" id="47621"/>
    <lineage>
        <taxon>Eukaryota</taxon>
        <taxon>Viridiplantae</taxon>
        <taxon>Streptophyta</taxon>
        <taxon>Embryophyta</taxon>
        <taxon>Tracheophyta</taxon>
        <taxon>Spermatophyta</taxon>
        <taxon>Magnoliopsida</taxon>
        <taxon>eudicotyledons</taxon>
        <taxon>Gunneridae</taxon>
        <taxon>Pentapetalae</taxon>
        <taxon>rosids</taxon>
        <taxon>malvids</taxon>
        <taxon>Malvales</taxon>
        <taxon>Malvaceae</taxon>
        <taxon>Malvoideae</taxon>
        <taxon>Gossypium</taxon>
    </lineage>
</organism>
<dbReference type="Gene3D" id="3.10.10.10">
    <property type="entry name" value="HIV Type 1 Reverse Transcriptase, subunit A, domain 1"/>
    <property type="match status" value="2"/>
</dbReference>
<evidence type="ECO:0000313" key="9">
    <source>
        <dbReference type="EMBL" id="KAA3466575.1"/>
    </source>
</evidence>
<keyword evidence="6" id="KW-0378">Hydrolase</keyword>
<dbReference type="GO" id="GO:0008233">
    <property type="term" value="F:peptidase activity"/>
    <property type="evidence" value="ECO:0007669"/>
    <property type="project" value="UniProtKB-KW"/>
</dbReference>
<keyword evidence="3" id="KW-0548">Nucleotidyltransferase</keyword>
<dbReference type="Proteomes" id="UP000325315">
    <property type="component" value="Unassembled WGS sequence"/>
</dbReference>
<evidence type="ECO:0000259" key="8">
    <source>
        <dbReference type="Pfam" id="PF00078"/>
    </source>
</evidence>
<keyword evidence="7" id="KW-0695">RNA-directed DNA polymerase</keyword>
<protein>
    <submittedName>
        <fullName evidence="9">Retrotransposon protein</fullName>
    </submittedName>
</protein>
<dbReference type="InterPro" id="IPR053134">
    <property type="entry name" value="RNA-dir_DNA_polymerase"/>
</dbReference>
<accession>A0A5B6VBM9</accession>
<keyword evidence="2" id="KW-0808">Transferase</keyword>
<feature type="domain" description="Reverse transcriptase" evidence="8">
    <location>
        <begin position="159"/>
        <end position="254"/>
    </location>
</feature>
<dbReference type="OrthoDB" id="415724at2759"/>
<keyword evidence="1" id="KW-0645">Protease</keyword>
<evidence type="ECO:0000256" key="1">
    <source>
        <dbReference type="ARBA" id="ARBA00022670"/>
    </source>
</evidence>
<evidence type="ECO:0000256" key="4">
    <source>
        <dbReference type="ARBA" id="ARBA00022722"/>
    </source>
</evidence>
<sequence>MTLRYCFSTNLMLLPFGEFDVILDKSSGLPIVISSMLAQKYVRKVCDAYFAYVLDKKVSESKIELVPVVSEYPDMFPEELLGLPLIIEVEFAIELVPGTSLISIAPYRMAPTELKELKSQLQELTNRGFARPSFSPLGAPVLFVKKKRWVDEIVYRLPSAQQGAIIFSKIDLISGYYQLRVKDLDVPKTAFRIRYGHYEFLVMPFGLTNALAVFMDLMNQIFRPYLDRFVVIFIDDILIYSRYEFEPIKHLRIISIKVSCGSKKLDFWGIFVVVECIQVDPNKISAVVDWNPPRNVSKIRSFLGLAGYYRRFVK</sequence>
<reference evidence="10" key="1">
    <citation type="journal article" date="2019" name="Plant Biotechnol. J.">
        <title>Genome sequencing of the Australian wild diploid species Gossypium australe highlights disease resistance and delayed gland morphogenesis.</title>
        <authorList>
            <person name="Cai Y."/>
            <person name="Cai X."/>
            <person name="Wang Q."/>
            <person name="Wang P."/>
            <person name="Zhang Y."/>
            <person name="Cai C."/>
            <person name="Xu Y."/>
            <person name="Wang K."/>
            <person name="Zhou Z."/>
            <person name="Wang C."/>
            <person name="Geng S."/>
            <person name="Li B."/>
            <person name="Dong Q."/>
            <person name="Hou Y."/>
            <person name="Wang H."/>
            <person name="Ai P."/>
            <person name="Liu Z."/>
            <person name="Yi F."/>
            <person name="Sun M."/>
            <person name="An G."/>
            <person name="Cheng J."/>
            <person name="Zhang Y."/>
            <person name="Shi Q."/>
            <person name="Xie Y."/>
            <person name="Shi X."/>
            <person name="Chang Y."/>
            <person name="Huang F."/>
            <person name="Chen Y."/>
            <person name="Hong S."/>
            <person name="Mi L."/>
            <person name="Sun Q."/>
            <person name="Zhang L."/>
            <person name="Zhou B."/>
            <person name="Peng R."/>
            <person name="Zhang X."/>
            <person name="Liu F."/>
        </authorList>
    </citation>
    <scope>NUCLEOTIDE SEQUENCE [LARGE SCALE GENOMIC DNA]</scope>
    <source>
        <strain evidence="10">cv. PA1801</strain>
    </source>
</reference>
<dbReference type="EMBL" id="SMMG02000007">
    <property type="protein sequence ID" value="KAA3466575.1"/>
    <property type="molecule type" value="Genomic_DNA"/>
</dbReference>
<evidence type="ECO:0000256" key="3">
    <source>
        <dbReference type="ARBA" id="ARBA00022695"/>
    </source>
</evidence>